<evidence type="ECO:0000313" key="5">
    <source>
        <dbReference type="Proteomes" id="UP001059617"/>
    </source>
</evidence>
<comment type="function">
    <text evidence="1">Cell wall formation. Catalyzes epimerization of the terminal L-glutamate in UDP-N-acetyl-alpha-D-muramoyl-L-alanyl-L-glutamate.</text>
</comment>
<dbReference type="Pfam" id="PF26299">
    <property type="entry name" value="MurL_N"/>
    <property type="match status" value="1"/>
</dbReference>
<evidence type="ECO:0000313" key="4">
    <source>
        <dbReference type="EMBL" id="UWP84721.1"/>
    </source>
</evidence>
<proteinExistence type="inferred from homology"/>
<dbReference type="EC" id="5.1.1.23" evidence="1"/>
<keyword evidence="1" id="KW-0573">Peptidoglycan synthesis</keyword>
<feature type="domain" description="MurL N-terminal" evidence="3">
    <location>
        <begin position="3"/>
        <end position="276"/>
    </location>
</feature>
<dbReference type="RefSeq" id="WP_259862665.1">
    <property type="nucleotide sequence ID" value="NZ_BAAAST010000011.1"/>
</dbReference>
<dbReference type="Proteomes" id="UP001059617">
    <property type="component" value="Chromosome"/>
</dbReference>
<comment type="catalytic activity">
    <reaction evidence="1">
        <text>UDP-N-acetyl-alpha-D-muramoyl-L-alanyl-L-glutamate + ATP + H2O = UDP-N-acetyl-alpha-D-muramoyl-L-alanyl-D-glutamate + AMP + diphosphate + H(+)</text>
        <dbReference type="Rhea" id="RHEA:58812"/>
        <dbReference type="ChEBI" id="CHEBI:15377"/>
        <dbReference type="ChEBI" id="CHEBI:15378"/>
        <dbReference type="ChEBI" id="CHEBI:30616"/>
        <dbReference type="ChEBI" id="CHEBI:33019"/>
        <dbReference type="ChEBI" id="CHEBI:83900"/>
        <dbReference type="ChEBI" id="CHEBI:142725"/>
        <dbReference type="ChEBI" id="CHEBI:456215"/>
        <dbReference type="EC" id="5.1.1.23"/>
    </reaction>
</comment>
<keyword evidence="1" id="KW-0133">Cell shape</keyword>
<dbReference type="InterPro" id="IPR058741">
    <property type="entry name" value="MurL_C"/>
</dbReference>
<accession>A0ABY5W6K4</accession>
<feature type="domain" description="MurL C-terminal" evidence="2">
    <location>
        <begin position="298"/>
        <end position="407"/>
    </location>
</feature>
<keyword evidence="1" id="KW-0413">Isomerase</keyword>
<organism evidence="4 5">
    <name type="scientific">Dactylosporangium fulvum</name>
    <dbReference type="NCBI Taxonomy" id="53359"/>
    <lineage>
        <taxon>Bacteria</taxon>
        <taxon>Bacillati</taxon>
        <taxon>Actinomycetota</taxon>
        <taxon>Actinomycetes</taxon>
        <taxon>Micromonosporales</taxon>
        <taxon>Micromonosporaceae</taxon>
        <taxon>Dactylosporangium</taxon>
    </lineage>
</organism>
<sequence length="443" mass="48220">MNGREQVETLRFPGREFDPVTGVARFHYALGDLVLTETVDFGPPSVIHPALDRVLDLLHVAASTSYYKIAAPPRVELGFPLAEKALPWVTALFREGLGEFAYRNDLPYVLDLPIVPGPFAEPPAEIHEPSGPPLSAVGGGKDSIVSMEALQYGELDPVLFAVNPNAIIRSVMAVSPQPVRTVRRTLDPRMRELNAAGAYNGHIPVTAINSLIAVATSLMHGLGPVVMSNESSASVPNLSWLGRDINHQWSKGLPAEAHLRDALLAHAGLQEAYFSLLRGLSELHIAALFAKFTTYDAVVTSCNAAFKQRDASERWCGHCPKCRFVFLALAPFTGRERLVGIFGTDIFTDLSQLEGYRELMGLTAHKPFECVGEIEESLVALRLLAEHPDWRDAPIVRALADEVVATSGRLADDAEVDAAFRGDAPNLVPARYLAALRKLGEPR</sequence>
<dbReference type="Pfam" id="PF26298">
    <property type="entry name" value="MurL_epimerase_C"/>
    <property type="match status" value="1"/>
</dbReference>
<dbReference type="InterPro" id="IPR043689">
    <property type="entry name" value="MurL"/>
</dbReference>
<reference evidence="4" key="2">
    <citation type="submission" date="2022-09" db="EMBL/GenBank/DDBJ databases">
        <title>Biosynthetic gene clusters of Dactylosporangioum fulvum.</title>
        <authorList>
            <person name="Caradec T."/>
        </authorList>
    </citation>
    <scope>NUCLEOTIDE SEQUENCE</scope>
    <source>
        <strain evidence="4">NRRL B-16292</strain>
    </source>
</reference>
<comment type="pathway">
    <text evidence="1">Cell wall biogenesis; peptidoglycan biosynthesis.</text>
</comment>
<keyword evidence="5" id="KW-1185">Reference proteome</keyword>
<reference evidence="4" key="1">
    <citation type="submission" date="2021-04" db="EMBL/GenBank/DDBJ databases">
        <authorList>
            <person name="Hartkoorn R.C."/>
            <person name="Beaudoing E."/>
            <person name="Hot D."/>
        </authorList>
    </citation>
    <scope>NUCLEOTIDE SEQUENCE</scope>
    <source>
        <strain evidence="4">NRRL B-16292</strain>
    </source>
</reference>
<keyword evidence="1" id="KW-0131">Cell cycle</keyword>
<keyword evidence="1" id="KW-0961">Cell wall biogenesis/degradation</keyword>
<keyword evidence="1" id="KW-0132">Cell division</keyword>
<evidence type="ECO:0000259" key="3">
    <source>
        <dbReference type="Pfam" id="PF26299"/>
    </source>
</evidence>
<protein>
    <recommendedName>
        <fullName evidence="1">UDP-N-acetyl-alpha-D-muramoyl-L-alanyl-L-glutamate epimerase</fullName>
        <ecNumber evidence="1">5.1.1.23</ecNumber>
    </recommendedName>
    <alternativeName>
        <fullName evidence="1">UDP-MurNAc-L-Ala-L-Glu epimerase</fullName>
    </alternativeName>
</protein>
<gene>
    <name evidence="1" type="primary">murL</name>
    <name evidence="4" type="ORF">Dfulv_11035</name>
</gene>
<evidence type="ECO:0000259" key="2">
    <source>
        <dbReference type="Pfam" id="PF26298"/>
    </source>
</evidence>
<dbReference type="EMBL" id="CP073720">
    <property type="protein sequence ID" value="UWP84721.1"/>
    <property type="molecule type" value="Genomic_DNA"/>
</dbReference>
<evidence type="ECO:0000256" key="1">
    <source>
        <dbReference type="HAMAP-Rule" id="MF_02209"/>
    </source>
</evidence>
<name>A0ABY5W6K4_9ACTN</name>
<dbReference type="InterPro" id="IPR058740">
    <property type="entry name" value="MurL_N"/>
</dbReference>
<comment type="similarity">
    <text evidence="1">Belongs to the MurL family.</text>
</comment>
<dbReference type="HAMAP" id="MF_02209">
    <property type="entry name" value="MurL"/>
    <property type="match status" value="1"/>
</dbReference>